<gene>
    <name evidence="2" type="ORF">GLW04_07170</name>
</gene>
<dbReference type="CDD" id="cd10917">
    <property type="entry name" value="CE4_NodB_like_6s_7s"/>
    <property type="match status" value="1"/>
</dbReference>
<feature type="domain" description="NodB homology" evidence="1">
    <location>
        <begin position="49"/>
        <end position="231"/>
    </location>
</feature>
<dbReference type="SUPFAM" id="SSF88713">
    <property type="entry name" value="Glycoside hydrolase/deacetylase"/>
    <property type="match status" value="1"/>
</dbReference>
<dbReference type="Gene3D" id="3.20.20.370">
    <property type="entry name" value="Glycoside hydrolase/deacetylase"/>
    <property type="match status" value="1"/>
</dbReference>
<sequence length="251" mass="28082">MVAEMKIASGFAAFILLIGSFSPLTTDAHPRHYYEEKGTAIWEVPTETKWVAVTLDDGPSGTYTPEIMEVLKKHGAKGTFFVVGSRAQKHPDLIREMVEEGHEIANHTYHHPSFTGISKQEIVKEIGFTAEVIKEITGEPPTLFRPPGGVYNDIIVDTASEEGYMVVMWSWHQDTKDCQSPGVNRIVDTVLQHSKNGDIILFHDFGGNRSQTVQALNRILPVLKEDGFQFVTVSELIEKHPKYKIIDDFSG</sequence>
<dbReference type="GO" id="GO:0016810">
    <property type="term" value="F:hydrolase activity, acting on carbon-nitrogen (but not peptide) bonds"/>
    <property type="evidence" value="ECO:0007669"/>
    <property type="project" value="InterPro"/>
</dbReference>
<proteinExistence type="predicted"/>
<evidence type="ECO:0000313" key="2">
    <source>
        <dbReference type="EMBL" id="MYL19666.1"/>
    </source>
</evidence>
<evidence type="ECO:0000259" key="1">
    <source>
        <dbReference type="PROSITE" id="PS51677"/>
    </source>
</evidence>
<dbReference type="EMBL" id="WMET01000001">
    <property type="protein sequence ID" value="MYL19666.1"/>
    <property type="molecule type" value="Genomic_DNA"/>
</dbReference>
<dbReference type="GO" id="GO:0005975">
    <property type="term" value="P:carbohydrate metabolic process"/>
    <property type="evidence" value="ECO:0007669"/>
    <property type="project" value="InterPro"/>
</dbReference>
<evidence type="ECO:0000313" key="3">
    <source>
        <dbReference type="Proteomes" id="UP000460949"/>
    </source>
</evidence>
<dbReference type="InterPro" id="IPR050248">
    <property type="entry name" value="Polysacc_deacetylase_ArnD"/>
</dbReference>
<dbReference type="AlphaFoldDB" id="A0A845DQJ3"/>
<organism evidence="2 3">
    <name type="scientific">Halobacillus litoralis</name>
    <dbReference type="NCBI Taxonomy" id="45668"/>
    <lineage>
        <taxon>Bacteria</taxon>
        <taxon>Bacillati</taxon>
        <taxon>Bacillota</taxon>
        <taxon>Bacilli</taxon>
        <taxon>Bacillales</taxon>
        <taxon>Bacillaceae</taxon>
        <taxon>Halobacillus</taxon>
    </lineage>
</organism>
<protein>
    <submittedName>
        <fullName evidence="2">Polysaccharide deacetylase family protein</fullName>
    </submittedName>
</protein>
<dbReference type="InterPro" id="IPR002509">
    <property type="entry name" value="NODB_dom"/>
</dbReference>
<dbReference type="Pfam" id="PF01522">
    <property type="entry name" value="Polysacc_deac_1"/>
    <property type="match status" value="1"/>
</dbReference>
<comment type="caution">
    <text evidence="2">The sequence shown here is derived from an EMBL/GenBank/DDBJ whole genome shotgun (WGS) entry which is preliminary data.</text>
</comment>
<accession>A0A845DQJ3</accession>
<dbReference type="PROSITE" id="PS51677">
    <property type="entry name" value="NODB"/>
    <property type="match status" value="1"/>
</dbReference>
<name>A0A845DQJ3_9BACI</name>
<dbReference type="PANTHER" id="PTHR10587">
    <property type="entry name" value="GLYCOSYL TRANSFERASE-RELATED"/>
    <property type="match status" value="1"/>
</dbReference>
<dbReference type="InterPro" id="IPR011330">
    <property type="entry name" value="Glyco_hydro/deAcase_b/a-brl"/>
</dbReference>
<dbReference type="Proteomes" id="UP000460949">
    <property type="component" value="Unassembled WGS sequence"/>
</dbReference>
<reference evidence="2 3" key="1">
    <citation type="submission" date="2019-11" db="EMBL/GenBank/DDBJ databases">
        <title>Genome sequences of 17 halophilic strains isolated from different environments.</title>
        <authorList>
            <person name="Furrow R.E."/>
        </authorList>
    </citation>
    <scope>NUCLEOTIDE SEQUENCE [LARGE SCALE GENOMIC DNA]</scope>
    <source>
        <strain evidence="2 3">22511_23_Filter</strain>
    </source>
</reference>